<organism evidence="10 11">
    <name type="scientific">Starmerella bacillaris</name>
    <name type="common">Yeast</name>
    <name type="synonym">Candida zemplinina</name>
    <dbReference type="NCBI Taxonomy" id="1247836"/>
    <lineage>
        <taxon>Eukaryota</taxon>
        <taxon>Fungi</taxon>
        <taxon>Dikarya</taxon>
        <taxon>Ascomycota</taxon>
        <taxon>Saccharomycotina</taxon>
        <taxon>Dipodascomycetes</taxon>
        <taxon>Dipodascales</taxon>
        <taxon>Trichomonascaceae</taxon>
        <taxon>Starmerella</taxon>
    </lineage>
</organism>
<dbReference type="GO" id="GO:0003723">
    <property type="term" value="F:RNA binding"/>
    <property type="evidence" value="ECO:0007669"/>
    <property type="project" value="InterPro"/>
</dbReference>
<sequence length="267" mass="29318">MSEHQNSVQLSQLLVNMSSAPAAPRRGFGGPRRGRRNNRNEEKVWRPVTKLGRLVQAGKINSLEEIYAHSLPVKEVQIIDKFLPNLKDEVMKIKPVQKQTSAGQRNRYRAVVIVGDENGHVGLGVKTSKEVATAIRTAIGIAKLNIIPIRRGYWGSLIGEPHTVATKVTGKCGSVTVRLVPAPRGKTIIASPAVSKILQFAGVEDCFTVSVGSTRTTENTLKAAFIAIGNTYGFITPNLWDKNPVYVSPLDEFHIEASGKNNRQRKY</sequence>
<dbReference type="NCBIfam" id="TIGR01020">
    <property type="entry name" value="uS5_euk_arch"/>
    <property type="match status" value="1"/>
</dbReference>
<feature type="region of interest" description="Disordered" evidence="8">
    <location>
        <begin position="21"/>
        <end position="43"/>
    </location>
</feature>
<dbReference type="InterPro" id="IPR000851">
    <property type="entry name" value="Ribosomal_uS5"/>
</dbReference>
<dbReference type="Pfam" id="PF03719">
    <property type="entry name" value="Ribosomal_S5_C"/>
    <property type="match status" value="1"/>
</dbReference>
<dbReference type="FunFam" id="3.30.230.10:FF:000004">
    <property type="entry name" value="40S ribosomal protein S2"/>
    <property type="match status" value="1"/>
</dbReference>
<comment type="caution">
    <text evidence="10">The sequence shown here is derived from an EMBL/GenBank/DDBJ whole genome shotgun (WGS) entry which is preliminary data.</text>
</comment>
<dbReference type="InterPro" id="IPR013810">
    <property type="entry name" value="Ribosomal_uS5_N"/>
</dbReference>
<dbReference type="FunFam" id="3.30.160.20:FF:000002">
    <property type="entry name" value="40S ribosomal protein S2"/>
    <property type="match status" value="1"/>
</dbReference>
<keyword evidence="3 6" id="KW-0687">Ribonucleoprotein</keyword>
<name>A0AAV5RP19_STABA</name>
<dbReference type="Gene3D" id="3.30.160.20">
    <property type="match status" value="1"/>
</dbReference>
<dbReference type="GO" id="GO:0022627">
    <property type="term" value="C:cytosolic small ribosomal subunit"/>
    <property type="evidence" value="ECO:0007669"/>
    <property type="project" value="TreeGrafter"/>
</dbReference>
<dbReference type="GO" id="GO:0006412">
    <property type="term" value="P:translation"/>
    <property type="evidence" value="ECO:0007669"/>
    <property type="project" value="InterPro"/>
</dbReference>
<dbReference type="PROSITE" id="PS00585">
    <property type="entry name" value="RIBOSOMAL_S5"/>
    <property type="match status" value="1"/>
</dbReference>
<evidence type="ECO:0000256" key="5">
    <source>
        <dbReference type="ARBA" id="ARBA00035407"/>
    </source>
</evidence>
<keyword evidence="2 6" id="KW-0689">Ribosomal protein</keyword>
<dbReference type="EMBL" id="BTGC01000008">
    <property type="protein sequence ID" value="GMM53266.1"/>
    <property type="molecule type" value="Genomic_DNA"/>
</dbReference>
<dbReference type="Gene3D" id="3.30.230.10">
    <property type="match status" value="1"/>
</dbReference>
<dbReference type="InterPro" id="IPR005711">
    <property type="entry name" value="Ribosomal_uS5_euk/arc"/>
</dbReference>
<dbReference type="Proteomes" id="UP001362899">
    <property type="component" value="Unassembled WGS sequence"/>
</dbReference>
<evidence type="ECO:0000256" key="2">
    <source>
        <dbReference type="ARBA" id="ARBA00022980"/>
    </source>
</evidence>
<comment type="similarity">
    <text evidence="1 7">Belongs to the universal ribosomal protein uS5 family.</text>
</comment>
<evidence type="ECO:0000256" key="3">
    <source>
        <dbReference type="ARBA" id="ARBA00023274"/>
    </source>
</evidence>
<evidence type="ECO:0000259" key="9">
    <source>
        <dbReference type="PROSITE" id="PS50881"/>
    </source>
</evidence>
<dbReference type="InterPro" id="IPR020568">
    <property type="entry name" value="Ribosomal_Su5_D2-typ_SF"/>
</dbReference>
<dbReference type="PROSITE" id="PS50881">
    <property type="entry name" value="S5_DSRBD"/>
    <property type="match status" value="1"/>
</dbReference>
<dbReference type="PANTHER" id="PTHR13718">
    <property type="entry name" value="RIBOSOMAL S SUBUNIT"/>
    <property type="match status" value="1"/>
</dbReference>
<feature type="domain" description="S5 DRBM" evidence="9">
    <location>
        <begin position="86"/>
        <end position="149"/>
    </location>
</feature>
<accession>A0AAV5RP19</accession>
<evidence type="ECO:0000313" key="11">
    <source>
        <dbReference type="Proteomes" id="UP001362899"/>
    </source>
</evidence>
<protein>
    <recommendedName>
        <fullName evidence="4">Small ribosomal subunit protein uS5</fullName>
    </recommendedName>
    <alternativeName>
        <fullName evidence="5">40S ribosomal protein S2</fullName>
    </alternativeName>
</protein>
<dbReference type="Pfam" id="PF00333">
    <property type="entry name" value="Ribosomal_S5"/>
    <property type="match status" value="1"/>
</dbReference>
<evidence type="ECO:0000256" key="6">
    <source>
        <dbReference type="PROSITE-ProRule" id="PRU00268"/>
    </source>
</evidence>
<dbReference type="InterPro" id="IPR018192">
    <property type="entry name" value="Ribosomal_uS5_N_CS"/>
</dbReference>
<dbReference type="GO" id="GO:0003735">
    <property type="term" value="F:structural constituent of ribosome"/>
    <property type="evidence" value="ECO:0007669"/>
    <property type="project" value="UniProtKB-UniRule"/>
</dbReference>
<evidence type="ECO:0000256" key="1">
    <source>
        <dbReference type="ARBA" id="ARBA00008945"/>
    </source>
</evidence>
<dbReference type="PANTHER" id="PTHR13718:SF4">
    <property type="entry name" value="40S RIBOSOMAL PROTEIN S2"/>
    <property type="match status" value="1"/>
</dbReference>
<evidence type="ECO:0000256" key="4">
    <source>
        <dbReference type="ARBA" id="ARBA00035255"/>
    </source>
</evidence>
<evidence type="ECO:0000313" key="10">
    <source>
        <dbReference type="EMBL" id="GMM53266.1"/>
    </source>
</evidence>
<dbReference type="InterPro" id="IPR005324">
    <property type="entry name" value="Ribosomal_uS5_C"/>
</dbReference>
<dbReference type="InterPro" id="IPR014721">
    <property type="entry name" value="Ribsml_uS5_D2-typ_fold_subgr"/>
</dbReference>
<keyword evidence="11" id="KW-1185">Reference proteome</keyword>
<proteinExistence type="inferred from homology"/>
<dbReference type="AlphaFoldDB" id="A0AAV5RP19"/>
<evidence type="ECO:0000256" key="7">
    <source>
        <dbReference type="RuleBase" id="RU003823"/>
    </source>
</evidence>
<dbReference type="SUPFAM" id="SSF54768">
    <property type="entry name" value="dsRNA-binding domain-like"/>
    <property type="match status" value="1"/>
</dbReference>
<evidence type="ECO:0000256" key="8">
    <source>
        <dbReference type="SAM" id="MobiDB-lite"/>
    </source>
</evidence>
<gene>
    <name evidence="10" type="ORF">DASB73_042290</name>
</gene>
<reference evidence="10 11" key="1">
    <citation type="journal article" date="2023" name="Elife">
        <title>Identification of key yeast species and microbe-microbe interactions impacting larval growth of Drosophila in the wild.</title>
        <authorList>
            <person name="Mure A."/>
            <person name="Sugiura Y."/>
            <person name="Maeda R."/>
            <person name="Honda K."/>
            <person name="Sakurai N."/>
            <person name="Takahashi Y."/>
            <person name="Watada M."/>
            <person name="Katoh T."/>
            <person name="Gotoh A."/>
            <person name="Gotoh Y."/>
            <person name="Taniguchi I."/>
            <person name="Nakamura K."/>
            <person name="Hayashi T."/>
            <person name="Katayama T."/>
            <person name="Uemura T."/>
            <person name="Hattori Y."/>
        </authorList>
    </citation>
    <scope>NUCLEOTIDE SEQUENCE [LARGE SCALE GENOMIC DNA]</scope>
    <source>
        <strain evidence="10 11">SB-73</strain>
    </source>
</reference>
<dbReference type="SUPFAM" id="SSF54211">
    <property type="entry name" value="Ribosomal protein S5 domain 2-like"/>
    <property type="match status" value="1"/>
</dbReference>